<keyword evidence="8" id="KW-0245">EGF-like domain</keyword>
<keyword evidence="11" id="KW-0812">Transmembrane</keyword>
<evidence type="ECO:0000256" key="4">
    <source>
        <dbReference type="ARBA" id="ARBA00022833"/>
    </source>
</evidence>
<dbReference type="InterPro" id="IPR018097">
    <property type="entry name" value="EGF_Ca-bd_CS"/>
</dbReference>
<evidence type="ECO:0000256" key="6">
    <source>
        <dbReference type="ARBA" id="ARBA00023157"/>
    </source>
</evidence>
<evidence type="ECO:0000256" key="5">
    <source>
        <dbReference type="ARBA" id="ARBA00023049"/>
    </source>
</evidence>
<keyword evidence="6" id="KW-1015">Disulfide bond</keyword>
<feature type="transmembrane region" description="Helical" evidence="11">
    <location>
        <begin position="824"/>
        <end position="849"/>
    </location>
</feature>
<evidence type="ECO:0000256" key="3">
    <source>
        <dbReference type="ARBA" id="ARBA00022801"/>
    </source>
</evidence>
<sequence length="859" mass="93155">MAPKHILVIAISFYLTNITTSEWIAQHSDLPSTSSKRPEEFTLTLNWRGEESTKGDQPFMNVSLRLIKNKAVNQRIPIFKTDSSGKPYQANLANLQHFDFYHDVNAQASVSLTRHNGGKHYLKGSFLLNNTRFHIDPYHPNIHKRSVEAKEDDIIITKSSETSFGPSEDFRRPEPDSPDDLRNARVQQRVKAKMTAKKSGERVKRQSLPDTTYIVQIYLVVDFYLYETLSEIATDIGWSGNAEDFIAFRMGHLASEIDVRYRNIDAASVDPTYTWTMGTKLSYIHIADTGSDSSWTYPSGSTGYLDSGVGLDAFTSWRSSNAGTLPADADHYMLVTSLDLTSNGATSNAGLAWLSGACGSNPLSINEFTSSTVLAHELGHNLGAGHDQDGNSCLGSDKYVMAPSVGFTDSTNIGNPWKFSTCSIDYFDAYITILNGDDNNCLSNDGSYIASWSEDYTAYIGQTFDADEQCRQEFGDSYSYSYSTTTYLEICQKLWCTADGSSSTAGSAALLYTSCGDGKWCVEEECIVDVNAPALDVNCPFGDSTGQIFSNSALTCATAGAIDCATSSTVVSMCCATCPSHEKPWLGPDCLYGDKHSACPSLNAASCAVNAALCCDSCCDVNGPAAGYSFSIIIISFTRLSFTCNDPALQDTSSRSYQDFYLVVCGSIQTAVIRVISCGIFQISCGSFIVNTTVAVEEKDDDDVTSSAPANTEEFIQQISTITNDPTLVVNDVPVVSDVNECEDPNLNDCSPNAKCTNTDGYYTCTCNKEYSHDLSEYSDELGRVCAKPCSDNSCLADEVCVEEAESEPVCQCSSGKCGGQPTWVYILIGVGSAVVLIVIISVIAVCCCSKKKKISPVA</sequence>
<organism evidence="15 16">
    <name type="scientific">Bugula neritina</name>
    <name type="common">Brown bryozoan</name>
    <name type="synonym">Sertularia neritina</name>
    <dbReference type="NCBI Taxonomy" id="10212"/>
    <lineage>
        <taxon>Eukaryota</taxon>
        <taxon>Metazoa</taxon>
        <taxon>Spiralia</taxon>
        <taxon>Lophotrochozoa</taxon>
        <taxon>Bryozoa</taxon>
        <taxon>Gymnolaemata</taxon>
        <taxon>Cheilostomatida</taxon>
        <taxon>Flustrina</taxon>
        <taxon>Buguloidea</taxon>
        <taxon>Bugulidae</taxon>
        <taxon>Bugula</taxon>
    </lineage>
</organism>
<accession>A0A7J7KC38</accession>
<dbReference type="Proteomes" id="UP000593567">
    <property type="component" value="Unassembled WGS sequence"/>
</dbReference>
<dbReference type="PANTHER" id="PTHR11905:SF159">
    <property type="entry name" value="ADAM METALLOPROTEASE"/>
    <property type="match status" value="1"/>
</dbReference>
<proteinExistence type="predicted"/>
<dbReference type="Pfam" id="PF01421">
    <property type="entry name" value="Reprolysin"/>
    <property type="match status" value="1"/>
</dbReference>
<dbReference type="Gene3D" id="3.40.1620.60">
    <property type="match status" value="1"/>
</dbReference>
<feature type="domain" description="EGF-like" evidence="13">
    <location>
        <begin position="738"/>
        <end position="777"/>
    </location>
</feature>
<dbReference type="SMART" id="SM00179">
    <property type="entry name" value="EGF_CA"/>
    <property type="match status" value="1"/>
</dbReference>
<feature type="region of interest" description="Disordered" evidence="10">
    <location>
        <begin position="161"/>
        <end position="183"/>
    </location>
</feature>
<evidence type="ECO:0000259" key="13">
    <source>
        <dbReference type="PROSITE" id="PS50026"/>
    </source>
</evidence>
<evidence type="ECO:0000259" key="14">
    <source>
        <dbReference type="PROSITE" id="PS50215"/>
    </source>
</evidence>
<dbReference type="InterPro" id="IPR001881">
    <property type="entry name" value="EGF-like_Ca-bd_dom"/>
</dbReference>
<dbReference type="InterPro" id="IPR000152">
    <property type="entry name" value="EGF-type_Asp/Asn_hydroxyl_site"/>
</dbReference>
<keyword evidence="3" id="KW-0378">Hydrolase</keyword>
<keyword evidence="12" id="KW-0732">Signal</keyword>
<dbReference type="OrthoDB" id="6097485at2759"/>
<comment type="caution">
    <text evidence="15">The sequence shown here is derived from an EMBL/GenBank/DDBJ whole genome shotgun (WGS) entry which is preliminary data.</text>
</comment>
<dbReference type="InterPro" id="IPR001590">
    <property type="entry name" value="Peptidase_M12B"/>
</dbReference>
<feature type="binding site" evidence="9">
    <location>
        <position position="386"/>
    </location>
    <ligand>
        <name>Zn(2+)</name>
        <dbReference type="ChEBI" id="CHEBI:29105"/>
        <note>catalytic</note>
    </ligand>
</feature>
<feature type="domain" description="Peptidase M12B" evidence="14">
    <location>
        <begin position="213"/>
        <end position="432"/>
    </location>
</feature>
<evidence type="ECO:0000256" key="8">
    <source>
        <dbReference type="PROSITE-ProRule" id="PRU00076"/>
    </source>
</evidence>
<feature type="binding site" evidence="9">
    <location>
        <position position="380"/>
    </location>
    <ligand>
        <name>Zn(2+)</name>
        <dbReference type="ChEBI" id="CHEBI:29105"/>
        <note>catalytic</note>
    </ligand>
</feature>
<dbReference type="GO" id="GO:0005509">
    <property type="term" value="F:calcium ion binding"/>
    <property type="evidence" value="ECO:0007669"/>
    <property type="project" value="InterPro"/>
</dbReference>
<keyword evidence="2 9" id="KW-0479">Metal-binding</keyword>
<dbReference type="AlphaFoldDB" id="A0A7J7KC38"/>
<reference evidence="15" key="1">
    <citation type="submission" date="2020-06" db="EMBL/GenBank/DDBJ databases">
        <title>Draft genome of Bugula neritina, a colonial animal packing powerful symbionts and potential medicines.</title>
        <authorList>
            <person name="Rayko M."/>
        </authorList>
    </citation>
    <scope>NUCLEOTIDE SEQUENCE [LARGE SCALE GENOMIC DNA]</scope>
    <source>
        <strain evidence="15">Kwan_BN1</strain>
    </source>
</reference>
<dbReference type="InterPro" id="IPR041645">
    <property type="entry name" value="ADAMTS_CR_2"/>
</dbReference>
<evidence type="ECO:0000256" key="9">
    <source>
        <dbReference type="PROSITE-ProRule" id="PRU00276"/>
    </source>
</evidence>
<evidence type="ECO:0000256" key="11">
    <source>
        <dbReference type="SAM" id="Phobius"/>
    </source>
</evidence>
<feature type="chain" id="PRO_5029491677" evidence="12">
    <location>
        <begin position="22"/>
        <end position="859"/>
    </location>
</feature>
<dbReference type="CDD" id="cd00054">
    <property type="entry name" value="EGF_CA"/>
    <property type="match status" value="1"/>
</dbReference>
<keyword evidence="1" id="KW-0645">Protease</keyword>
<feature type="active site" evidence="9">
    <location>
        <position position="377"/>
    </location>
</feature>
<dbReference type="GO" id="GO:0004222">
    <property type="term" value="F:metalloendopeptidase activity"/>
    <property type="evidence" value="ECO:0007669"/>
    <property type="project" value="InterPro"/>
</dbReference>
<comment type="caution">
    <text evidence="8">Lacks conserved residue(s) required for the propagation of feature annotation.</text>
</comment>
<dbReference type="SUPFAM" id="SSF55486">
    <property type="entry name" value="Metalloproteases ('zincins'), catalytic domain"/>
    <property type="match status" value="1"/>
</dbReference>
<gene>
    <name evidence="15" type="ORF">EB796_005837</name>
</gene>
<dbReference type="Pfam" id="PF17771">
    <property type="entry name" value="ADAMTS_CR_2"/>
    <property type="match status" value="1"/>
</dbReference>
<protein>
    <submittedName>
        <fullName evidence="15">Uncharacterized protein</fullName>
    </submittedName>
</protein>
<dbReference type="GO" id="GO:0006509">
    <property type="term" value="P:membrane protein ectodomain proteolysis"/>
    <property type="evidence" value="ECO:0007669"/>
    <property type="project" value="TreeGrafter"/>
</dbReference>
<dbReference type="PROSITE" id="PS50026">
    <property type="entry name" value="EGF_3"/>
    <property type="match status" value="1"/>
</dbReference>
<evidence type="ECO:0000313" key="16">
    <source>
        <dbReference type="Proteomes" id="UP000593567"/>
    </source>
</evidence>
<keyword evidence="11" id="KW-1133">Transmembrane helix</keyword>
<dbReference type="EMBL" id="VXIV02000817">
    <property type="protein sequence ID" value="KAF6035857.1"/>
    <property type="molecule type" value="Genomic_DNA"/>
</dbReference>
<dbReference type="InterPro" id="IPR024079">
    <property type="entry name" value="MetalloPept_cat_dom_sf"/>
</dbReference>
<evidence type="ECO:0000313" key="15">
    <source>
        <dbReference type="EMBL" id="KAF6035857.1"/>
    </source>
</evidence>
<evidence type="ECO:0000256" key="10">
    <source>
        <dbReference type="SAM" id="MobiDB-lite"/>
    </source>
</evidence>
<evidence type="ECO:0000256" key="2">
    <source>
        <dbReference type="ARBA" id="ARBA00022723"/>
    </source>
</evidence>
<keyword evidence="4 9" id="KW-0862">Zinc</keyword>
<keyword evidence="16" id="KW-1185">Reference proteome</keyword>
<feature type="signal peptide" evidence="12">
    <location>
        <begin position="1"/>
        <end position="21"/>
    </location>
</feature>
<evidence type="ECO:0000256" key="12">
    <source>
        <dbReference type="SAM" id="SignalP"/>
    </source>
</evidence>
<dbReference type="InterPro" id="IPR000742">
    <property type="entry name" value="EGF"/>
</dbReference>
<dbReference type="PROSITE" id="PS01187">
    <property type="entry name" value="EGF_CA"/>
    <property type="match status" value="1"/>
</dbReference>
<name>A0A7J7KC38_BUGNE</name>
<dbReference type="PROSITE" id="PS50215">
    <property type="entry name" value="ADAM_MEPRO"/>
    <property type="match status" value="1"/>
</dbReference>
<evidence type="ECO:0000256" key="1">
    <source>
        <dbReference type="ARBA" id="ARBA00022670"/>
    </source>
</evidence>
<dbReference type="Gene3D" id="3.40.390.10">
    <property type="entry name" value="Collagenase (Catalytic Domain)"/>
    <property type="match status" value="1"/>
</dbReference>
<keyword evidence="5" id="KW-0482">Metalloprotease</keyword>
<dbReference type="PROSITE" id="PS00010">
    <property type="entry name" value="ASX_HYDROXYL"/>
    <property type="match status" value="1"/>
</dbReference>
<feature type="binding site" evidence="9">
    <location>
        <position position="376"/>
    </location>
    <ligand>
        <name>Zn(2+)</name>
        <dbReference type="ChEBI" id="CHEBI:29105"/>
        <note>catalytic</note>
    </ligand>
</feature>
<feature type="compositionally biased region" description="Basic and acidic residues" evidence="10">
    <location>
        <begin position="168"/>
        <end position="183"/>
    </location>
</feature>
<dbReference type="Gene3D" id="2.10.25.10">
    <property type="entry name" value="Laminin"/>
    <property type="match status" value="1"/>
</dbReference>
<keyword evidence="7" id="KW-0325">Glycoprotein</keyword>
<dbReference type="PANTHER" id="PTHR11905">
    <property type="entry name" value="ADAM A DISINTEGRIN AND METALLOPROTEASE DOMAIN"/>
    <property type="match status" value="1"/>
</dbReference>
<evidence type="ECO:0000256" key="7">
    <source>
        <dbReference type="ARBA" id="ARBA00023180"/>
    </source>
</evidence>
<keyword evidence="11" id="KW-0472">Membrane</keyword>